<feature type="compositionally biased region" description="Polar residues" evidence="1">
    <location>
        <begin position="1"/>
        <end position="20"/>
    </location>
</feature>
<feature type="region of interest" description="Disordered" evidence="1">
    <location>
        <begin position="143"/>
        <end position="213"/>
    </location>
</feature>
<feature type="compositionally biased region" description="Low complexity" evidence="1">
    <location>
        <begin position="184"/>
        <end position="203"/>
    </location>
</feature>
<sequence>MNSETPNSVNPTSLPSQQDASPEDPPTPPPSSQVLAENFPGQLLTAPTFEEFSMLTKLTSIPEQLNPNQSILDSEIQQITAEEFHRNITTAETTILGLIKLKLPKSLKRKIDECAHDIKSSKITFQQTGEIPDDEGIQINHAQAPRPSLHTTASASTSTRRPVKRKKDSPSVNPASLLTNGPISASSASPSAPANVDSSNAPAIPTTSSLPTPVLAITPTTPAVAPAETTFDKISQTISPGEVFKPVDSPSTQLPQGVQITQDPSPPDENHGMLIACTIILNVDFVKEMLPTACLRLNTFAMYPGQPPEEDHQSSENQPEGSSANLQVPNNQNNSTTTTSSVPPPPPNPSTSQPPASTDRLTNLTILKSSDARISVIKIYQHVDGVKPNWERYQTTWTALSNLAQFRAQSLQNPGPHNLDFHFERTTCSYTSWIKTISSLAPSPNDQWNCPDVIDFPLIVLYSQLEKSGSSEPFISPTTKTIHPESTIIRFLHRLQSPPPAVISEWAKIIAASVEVMAFKLYSPPPPTPDTDDDPINQGLQVLQWLEGLKNSLSTFETPGETQPTSAAPEGEVVLRSHAIDVLKDFSKVIIDVFMGYIIFQVHALSPPPLTNSQIKKQGRSQQPSAPQENSASAVTQKTTGGAVTKTSTSTKKLKSIQSRHNFQPLTYFLIGGVRGLFVCSRNHRTSPVSECMSFIQAMEVITRCSKVNRTPEEPIWKNLSAYIVEIFQPAFQSPGKIVPLQKRPDPHELAQAITIDFLTHWRTQQPSSPVEYLLGHKQINRSYPPGNPTILKAGNAEKRRNKKDSNRPVAPLPSSSILAPTIMSETIIPPGGQEPPADSTRDSTRTADGSDMSTAKEWFKAVLKIQHSAITQAQDNRRQALEDCRADRKLFLDAHQANSDRIRRLEDLLLAMNIKNEVGARADQPAPGRVDLQKFRTSDGPIYCGPFQETEPFLRWIHGVQIFFETKSVGNAADKIKILGNLVAETNLQSFYANEASGFLHKSWEEFKTRMFDFALPTNWRSGLQRQIRKLEMTSTETFLEYSTRARTLQSLFNFDADQTSKLGDLQLAQFAVYGLTDALQDRIYERQLLEVNPFKYGPFEKQANASFLVIQRPTELPTTAKPPLNAPPTLGRDEFIWRVHAYLDSQGLCHFCKKHCGNAAGACPGPIDRSHINIPVNFQTPTKPLDYVAPRAWSKPIAGPGRSSQPPAGRPPARAASVAGIAEVTPLEARVAGLTVDAAIREDARHDYEFDDEGCFPALGTAAVAALEDLDSQLLQNEIDQATQASTGWTGNLADDIAGY</sequence>
<dbReference type="EMBL" id="VSWC01000092">
    <property type="protein sequence ID" value="KAA1091141.1"/>
    <property type="molecule type" value="Genomic_DNA"/>
</dbReference>
<feature type="compositionally biased region" description="Polar residues" evidence="1">
    <location>
        <begin position="611"/>
        <end position="637"/>
    </location>
</feature>
<feature type="compositionally biased region" description="Low complexity" evidence="1">
    <location>
        <begin position="638"/>
        <end position="651"/>
    </location>
</feature>
<feature type="region of interest" description="Disordered" evidence="1">
    <location>
        <begin position="784"/>
        <end position="853"/>
    </location>
</feature>
<evidence type="ECO:0000313" key="3">
    <source>
        <dbReference type="Proteomes" id="UP000324748"/>
    </source>
</evidence>
<accession>A0A5B0NPA1</accession>
<feature type="region of interest" description="Disordered" evidence="1">
    <location>
        <begin position="305"/>
        <end position="359"/>
    </location>
</feature>
<feature type="compositionally biased region" description="Basic and acidic residues" evidence="1">
    <location>
        <begin position="796"/>
        <end position="807"/>
    </location>
</feature>
<evidence type="ECO:0008006" key="4">
    <source>
        <dbReference type="Google" id="ProtNLM"/>
    </source>
</evidence>
<feature type="compositionally biased region" description="Polar residues" evidence="1">
    <location>
        <begin position="315"/>
        <end position="326"/>
    </location>
</feature>
<feature type="region of interest" description="Disordered" evidence="1">
    <location>
        <begin position="611"/>
        <end position="656"/>
    </location>
</feature>
<feature type="compositionally biased region" description="Polar residues" evidence="1">
    <location>
        <begin position="249"/>
        <end position="263"/>
    </location>
</feature>
<dbReference type="Proteomes" id="UP000324748">
    <property type="component" value="Unassembled WGS sequence"/>
</dbReference>
<comment type="caution">
    <text evidence="2">The sequence shown here is derived from an EMBL/GenBank/DDBJ whole genome shotgun (WGS) entry which is preliminary data.</text>
</comment>
<evidence type="ECO:0000256" key="1">
    <source>
        <dbReference type="SAM" id="MobiDB-lite"/>
    </source>
</evidence>
<organism evidence="2 3">
    <name type="scientific">Puccinia graminis f. sp. tritici</name>
    <dbReference type="NCBI Taxonomy" id="56615"/>
    <lineage>
        <taxon>Eukaryota</taxon>
        <taxon>Fungi</taxon>
        <taxon>Dikarya</taxon>
        <taxon>Basidiomycota</taxon>
        <taxon>Pucciniomycotina</taxon>
        <taxon>Pucciniomycetes</taxon>
        <taxon>Pucciniales</taxon>
        <taxon>Pucciniaceae</taxon>
        <taxon>Puccinia</taxon>
    </lineage>
</organism>
<feature type="region of interest" description="Disordered" evidence="1">
    <location>
        <begin position="1"/>
        <end position="35"/>
    </location>
</feature>
<feature type="region of interest" description="Disordered" evidence="1">
    <location>
        <begin position="248"/>
        <end position="269"/>
    </location>
</feature>
<feature type="compositionally biased region" description="Low complexity" evidence="1">
    <location>
        <begin position="327"/>
        <end position="341"/>
    </location>
</feature>
<name>A0A5B0NPA1_PUCGR</name>
<feature type="compositionally biased region" description="Polar residues" evidence="1">
    <location>
        <begin position="170"/>
        <end position="183"/>
    </location>
</feature>
<evidence type="ECO:0000313" key="2">
    <source>
        <dbReference type="EMBL" id="KAA1091141.1"/>
    </source>
</evidence>
<protein>
    <recommendedName>
        <fullName evidence="4">Retrotransposon gag domain-containing protein</fullName>
    </recommendedName>
</protein>
<proteinExistence type="predicted"/>
<gene>
    <name evidence="2" type="ORF">PGT21_026769</name>
</gene>
<reference evidence="2 3" key="1">
    <citation type="submission" date="2019-05" db="EMBL/GenBank/DDBJ databases">
        <title>Emergence of the Ug99 lineage of the wheat stem rust pathogen through somatic hybridization.</title>
        <authorList>
            <person name="Li F."/>
            <person name="Upadhyaya N.M."/>
            <person name="Sperschneider J."/>
            <person name="Matny O."/>
            <person name="Nguyen-Phuc H."/>
            <person name="Mago R."/>
            <person name="Raley C."/>
            <person name="Miller M.E."/>
            <person name="Silverstein K.A.T."/>
            <person name="Henningsen E."/>
            <person name="Hirsch C.D."/>
            <person name="Visser B."/>
            <person name="Pretorius Z.A."/>
            <person name="Steffenson B.J."/>
            <person name="Schwessinger B."/>
            <person name="Dodds P.N."/>
            <person name="Figueroa M."/>
        </authorList>
    </citation>
    <scope>NUCLEOTIDE SEQUENCE [LARGE SCALE GENOMIC DNA]</scope>
    <source>
        <strain evidence="2">21-0</strain>
    </source>
</reference>
<keyword evidence="3" id="KW-1185">Reference proteome</keyword>